<dbReference type="InterPro" id="IPR053714">
    <property type="entry name" value="Iso_Racemase_Enz_sf"/>
</dbReference>
<comment type="similarity">
    <text evidence="1">Belongs to the HyuE racemase family.</text>
</comment>
<dbReference type="EMBL" id="PDNC01000024">
    <property type="protein sequence ID" value="PGH06126.1"/>
    <property type="molecule type" value="Genomic_DNA"/>
</dbReference>
<dbReference type="AlphaFoldDB" id="A0A2B7XAJ6"/>
<dbReference type="PANTHER" id="PTHR28047:SF5">
    <property type="entry name" value="PROTEIN DCG1"/>
    <property type="match status" value="1"/>
</dbReference>
<protein>
    <recommendedName>
        <fullName evidence="4">Asp/Glu/hydantoin racemase</fullName>
    </recommendedName>
</protein>
<accession>A0A2B7XAJ6</accession>
<keyword evidence="3" id="KW-1185">Reference proteome</keyword>
<reference evidence="2 3" key="1">
    <citation type="submission" date="2017-10" db="EMBL/GenBank/DDBJ databases">
        <title>Comparative genomics in systemic dimorphic fungi from Ajellomycetaceae.</title>
        <authorList>
            <person name="Munoz J.F."/>
            <person name="Mcewen J.G."/>
            <person name="Clay O.K."/>
            <person name="Cuomo C.A."/>
        </authorList>
    </citation>
    <scope>NUCLEOTIDE SEQUENCE [LARGE SCALE GENOMIC DNA]</scope>
    <source>
        <strain evidence="2 3">UAMH130</strain>
    </source>
</reference>
<dbReference type="InterPro" id="IPR015942">
    <property type="entry name" value="Asp/Glu/hydantoin_racemase"/>
</dbReference>
<dbReference type="Pfam" id="PF01177">
    <property type="entry name" value="Asp_Glu_race"/>
    <property type="match status" value="1"/>
</dbReference>
<evidence type="ECO:0008006" key="4">
    <source>
        <dbReference type="Google" id="ProtNLM"/>
    </source>
</evidence>
<evidence type="ECO:0000313" key="2">
    <source>
        <dbReference type="EMBL" id="PGH06126.1"/>
    </source>
</evidence>
<comment type="caution">
    <text evidence="2">The sequence shown here is derived from an EMBL/GenBank/DDBJ whole genome shotgun (WGS) entry which is preliminary data.</text>
</comment>
<dbReference type="GO" id="GO:0047661">
    <property type="term" value="F:amino-acid racemase activity"/>
    <property type="evidence" value="ECO:0007669"/>
    <property type="project" value="InterPro"/>
</dbReference>
<gene>
    <name evidence="2" type="ORF">GX51_02513</name>
</gene>
<dbReference type="InterPro" id="IPR052186">
    <property type="entry name" value="Hydantoin_racemase-like"/>
</dbReference>
<dbReference type="Gene3D" id="3.40.50.12500">
    <property type="match status" value="1"/>
</dbReference>
<dbReference type="PANTHER" id="PTHR28047">
    <property type="entry name" value="PROTEIN DCG1"/>
    <property type="match status" value="1"/>
</dbReference>
<proteinExistence type="inferred from homology"/>
<dbReference type="STRING" id="2060905.A0A2B7XAJ6"/>
<evidence type="ECO:0000313" key="3">
    <source>
        <dbReference type="Proteomes" id="UP000224080"/>
    </source>
</evidence>
<dbReference type="Proteomes" id="UP000224080">
    <property type="component" value="Unassembled WGS sequence"/>
</dbReference>
<sequence>MTDGLKPLIQNLNCPNIHIDYFTAPQEPSLGPDGKEIRGIPSINSSADSSLSALHCLPHLKPLIPRYDAFLVACYSVHPLVGMLNELIGIAGAEAMAPPRKKYVTGIFEASVSKSISLLRSASSVDSSTHSGEGYRDVEFKPSFGIISTGEVWKDIFTRAVPELLQRPWDFGIDDNVDLQPLFAGVETTGLSAVELHTTAPEEVEARMVEATERLINRAGNQIAVICLGCAGMAGMDRAVQQGCIRALGPLRGEKVVIVDGVVAGVEELVKQCKSGH</sequence>
<dbReference type="OrthoDB" id="10249382at2759"/>
<evidence type="ECO:0000256" key="1">
    <source>
        <dbReference type="ARBA" id="ARBA00038414"/>
    </source>
</evidence>
<name>A0A2B7XAJ6_9EURO</name>
<organism evidence="2 3">
    <name type="scientific">Blastomyces parvus</name>
    <dbReference type="NCBI Taxonomy" id="2060905"/>
    <lineage>
        <taxon>Eukaryota</taxon>
        <taxon>Fungi</taxon>
        <taxon>Dikarya</taxon>
        <taxon>Ascomycota</taxon>
        <taxon>Pezizomycotina</taxon>
        <taxon>Eurotiomycetes</taxon>
        <taxon>Eurotiomycetidae</taxon>
        <taxon>Onygenales</taxon>
        <taxon>Ajellomycetaceae</taxon>
        <taxon>Blastomyces</taxon>
    </lineage>
</organism>